<dbReference type="EMBL" id="PFLI01000116">
    <property type="protein sequence ID" value="PIY71953.1"/>
    <property type="molecule type" value="Genomic_DNA"/>
</dbReference>
<evidence type="ECO:0000256" key="3">
    <source>
        <dbReference type="ARBA" id="ARBA00022722"/>
    </source>
</evidence>
<proteinExistence type="inferred from homology"/>
<evidence type="ECO:0000256" key="1">
    <source>
        <dbReference type="ARBA" id="ARBA00005915"/>
    </source>
</evidence>
<evidence type="ECO:0000313" key="10">
    <source>
        <dbReference type="Proteomes" id="UP000229401"/>
    </source>
</evidence>
<dbReference type="Pfam" id="PF02272">
    <property type="entry name" value="DHHA1"/>
    <property type="match status" value="1"/>
</dbReference>
<dbReference type="InterPro" id="IPR003156">
    <property type="entry name" value="DHHA1_dom"/>
</dbReference>
<accession>A0A2M7QI21</accession>
<keyword evidence="3" id="KW-0540">Nuclease</keyword>
<dbReference type="PANTHER" id="PTHR30255:SF2">
    <property type="entry name" value="SINGLE-STRANDED-DNA-SPECIFIC EXONUCLEASE RECJ"/>
    <property type="match status" value="1"/>
</dbReference>
<dbReference type="InterPro" id="IPR001667">
    <property type="entry name" value="DDH_dom"/>
</dbReference>
<keyword evidence="5 9" id="KW-0269">Exonuclease</keyword>
<dbReference type="InterPro" id="IPR004610">
    <property type="entry name" value="RecJ"/>
</dbReference>
<dbReference type="NCBIfam" id="TIGR00644">
    <property type="entry name" value="recJ"/>
    <property type="match status" value="1"/>
</dbReference>
<evidence type="ECO:0000259" key="6">
    <source>
        <dbReference type="Pfam" id="PF01368"/>
    </source>
</evidence>
<dbReference type="Gene3D" id="3.90.1640.30">
    <property type="match status" value="1"/>
</dbReference>
<name>A0A2M7QI21_9BACT</name>
<comment type="caution">
    <text evidence="9">The sequence shown here is derived from an EMBL/GenBank/DDBJ whole genome shotgun (WGS) entry which is preliminary data.</text>
</comment>
<sequence>MKIHLKQEVKKSNSLSNEKIISILLKNREIVNTKLFLHPPHPSTFSLESFGFKKQISHLLKLLEQIRLNKETIVVYTDYDADGITGGTIMWETLHLLGFSVMPYVPHRKKEGYGFSTIGIDSVNNQYHPKLIISVDHGISGAKQISYAKKLGISIIVTDHHLKPKDEPKDAEAIFHIPSLSGSGVAYFVAKEILKHFSSLIANHQSLISHFNSDYLALASIGTIADLVPLTDISRSIVYHGLKTFQTIKRPGLKHILQEAKIDNKPITPYEIGYIIAPRINAVGRLKHAIDALRLLCTNDSNRASELAHQMGQTNKDRQDLVETTLKEAIEMVEKIIKKQKKIPIFIILKNKNWHEGIIGLIAGKITEKYYRPTLVLTKSDGFWKGSARSISALHMTDFLRTFEKHIISVGGHKQAAGLSVSDGNLDILIKSIEKSISKYLKDEGLEKQLSVDLKLPLGKASLELAKELELLEPFGMGNPQPLFLNDAQIIAISPLGKNGTHLKLILKDPSQSSFPLECVYFSAPKEAFSLKKGDSVQVVYNLDVNRWNGRERVQGKIITIA</sequence>
<dbReference type="GO" id="GO:0006310">
    <property type="term" value="P:DNA recombination"/>
    <property type="evidence" value="ECO:0007669"/>
    <property type="project" value="InterPro"/>
</dbReference>
<comment type="similarity">
    <text evidence="1">Belongs to the RecJ family.</text>
</comment>
<dbReference type="InterPro" id="IPR051673">
    <property type="entry name" value="SSDNA_exonuclease_RecJ"/>
</dbReference>
<dbReference type="InterPro" id="IPR041122">
    <property type="entry name" value="RecJ_OB"/>
</dbReference>
<evidence type="ECO:0000256" key="5">
    <source>
        <dbReference type="ARBA" id="ARBA00022839"/>
    </source>
</evidence>
<evidence type="ECO:0000313" key="9">
    <source>
        <dbReference type="EMBL" id="PIY71953.1"/>
    </source>
</evidence>
<evidence type="ECO:0000259" key="7">
    <source>
        <dbReference type="Pfam" id="PF02272"/>
    </source>
</evidence>
<dbReference type="Pfam" id="PF01368">
    <property type="entry name" value="DHH"/>
    <property type="match status" value="1"/>
</dbReference>
<organism evidence="9 10">
    <name type="scientific">Candidatus Roizmanbacteria bacterium CG_4_10_14_0_8_um_filter_33_9</name>
    <dbReference type="NCBI Taxonomy" id="1974826"/>
    <lineage>
        <taxon>Bacteria</taxon>
        <taxon>Candidatus Roizmaniibacteriota</taxon>
    </lineage>
</organism>
<dbReference type="PANTHER" id="PTHR30255">
    <property type="entry name" value="SINGLE-STRANDED-DNA-SPECIFIC EXONUCLEASE RECJ"/>
    <property type="match status" value="1"/>
</dbReference>
<dbReference type="Pfam" id="PF17768">
    <property type="entry name" value="RecJ_OB"/>
    <property type="match status" value="1"/>
</dbReference>
<dbReference type="AlphaFoldDB" id="A0A2M7QI21"/>
<dbReference type="GO" id="GO:0006281">
    <property type="term" value="P:DNA repair"/>
    <property type="evidence" value="ECO:0007669"/>
    <property type="project" value="InterPro"/>
</dbReference>
<feature type="domain" description="DHHA1" evidence="7">
    <location>
        <begin position="347"/>
        <end position="438"/>
    </location>
</feature>
<reference evidence="10" key="1">
    <citation type="submission" date="2017-09" db="EMBL/GenBank/DDBJ databases">
        <title>Depth-based differentiation of microbial function through sediment-hosted aquifers and enrichment of novel symbionts in the deep terrestrial subsurface.</title>
        <authorList>
            <person name="Probst A.J."/>
            <person name="Ladd B."/>
            <person name="Jarett J.K."/>
            <person name="Geller-Mcgrath D.E."/>
            <person name="Sieber C.M.K."/>
            <person name="Emerson J.B."/>
            <person name="Anantharaman K."/>
            <person name="Thomas B.C."/>
            <person name="Malmstrom R."/>
            <person name="Stieglmeier M."/>
            <person name="Klingl A."/>
            <person name="Woyke T."/>
            <person name="Ryan C.M."/>
            <person name="Banfield J.F."/>
        </authorList>
    </citation>
    <scope>NUCLEOTIDE SEQUENCE [LARGE SCALE GENOMIC DNA]</scope>
</reference>
<dbReference type="SUPFAM" id="SSF64182">
    <property type="entry name" value="DHH phosphoesterases"/>
    <property type="match status" value="1"/>
</dbReference>
<evidence type="ECO:0000256" key="4">
    <source>
        <dbReference type="ARBA" id="ARBA00022801"/>
    </source>
</evidence>
<feature type="domain" description="DDH" evidence="6">
    <location>
        <begin position="73"/>
        <end position="198"/>
    </location>
</feature>
<keyword evidence="4" id="KW-0378">Hydrolase</keyword>
<evidence type="ECO:0000256" key="2">
    <source>
        <dbReference type="ARBA" id="ARBA00019841"/>
    </source>
</evidence>
<dbReference type="GO" id="GO:0008409">
    <property type="term" value="F:5'-3' exonuclease activity"/>
    <property type="evidence" value="ECO:0007669"/>
    <property type="project" value="InterPro"/>
</dbReference>
<dbReference type="Proteomes" id="UP000229401">
    <property type="component" value="Unassembled WGS sequence"/>
</dbReference>
<dbReference type="GO" id="GO:0003676">
    <property type="term" value="F:nucleic acid binding"/>
    <property type="evidence" value="ECO:0007669"/>
    <property type="project" value="InterPro"/>
</dbReference>
<protein>
    <recommendedName>
        <fullName evidence="2">Single-stranded-DNA-specific exonuclease RecJ</fullName>
    </recommendedName>
</protein>
<evidence type="ECO:0000259" key="8">
    <source>
        <dbReference type="Pfam" id="PF17768"/>
    </source>
</evidence>
<gene>
    <name evidence="9" type="primary">recJ</name>
    <name evidence="9" type="ORF">COY87_03470</name>
</gene>
<dbReference type="Gene3D" id="3.10.310.30">
    <property type="match status" value="1"/>
</dbReference>
<dbReference type="InterPro" id="IPR038763">
    <property type="entry name" value="DHH_sf"/>
</dbReference>
<feature type="domain" description="RecJ OB" evidence="8">
    <location>
        <begin position="452"/>
        <end position="558"/>
    </location>
</feature>